<dbReference type="PIRSF" id="PIRSF018300">
    <property type="entry name" value="DNA_pol_alph_2"/>
    <property type="match status" value="1"/>
</dbReference>
<organism evidence="9 10">
    <name type="scientific">Elysia marginata</name>
    <dbReference type="NCBI Taxonomy" id="1093978"/>
    <lineage>
        <taxon>Eukaryota</taxon>
        <taxon>Metazoa</taxon>
        <taxon>Spiralia</taxon>
        <taxon>Lophotrochozoa</taxon>
        <taxon>Mollusca</taxon>
        <taxon>Gastropoda</taxon>
        <taxon>Heterobranchia</taxon>
        <taxon>Euthyneura</taxon>
        <taxon>Panpulmonata</taxon>
        <taxon>Sacoglossa</taxon>
        <taxon>Placobranchoidea</taxon>
        <taxon>Plakobranchidae</taxon>
        <taxon>Elysia</taxon>
    </lineage>
</organism>
<feature type="region of interest" description="Disordered" evidence="6">
    <location>
        <begin position="117"/>
        <end position="136"/>
    </location>
</feature>
<dbReference type="Pfam" id="PF08418">
    <property type="entry name" value="Pol_alpha_B_N"/>
    <property type="match status" value="1"/>
</dbReference>
<evidence type="ECO:0000256" key="5">
    <source>
        <dbReference type="ARBA" id="ARBA00023242"/>
    </source>
</evidence>
<keyword evidence="10" id="KW-1185">Reference proteome</keyword>
<name>A0AAV4HYI8_9GAST</name>
<dbReference type="InterPro" id="IPR007185">
    <property type="entry name" value="DNA_pol_a/d/e_bsu"/>
</dbReference>
<dbReference type="InterPro" id="IPR013627">
    <property type="entry name" value="Pol_alpha_B_N"/>
</dbReference>
<proteinExistence type="inferred from homology"/>
<dbReference type="GO" id="GO:0005658">
    <property type="term" value="C:alpha DNA polymerase:primase complex"/>
    <property type="evidence" value="ECO:0007669"/>
    <property type="project" value="TreeGrafter"/>
</dbReference>
<dbReference type="InterPro" id="IPR016722">
    <property type="entry name" value="DNA_pol_alpha_bsu"/>
</dbReference>
<feature type="domain" description="DNA polymerase alpha/delta/epsilon subunit B" evidence="7">
    <location>
        <begin position="272"/>
        <end position="491"/>
    </location>
</feature>
<dbReference type="GO" id="GO:0003677">
    <property type="term" value="F:DNA binding"/>
    <property type="evidence" value="ECO:0007669"/>
    <property type="project" value="InterPro"/>
</dbReference>
<dbReference type="Gene3D" id="1.10.8.530">
    <property type="entry name" value="DNA polymerase alpha-primase, subunit B, N-terminal domain"/>
    <property type="match status" value="1"/>
</dbReference>
<dbReference type="Proteomes" id="UP000762676">
    <property type="component" value="Unassembled WGS sequence"/>
</dbReference>
<evidence type="ECO:0000256" key="4">
    <source>
        <dbReference type="ARBA" id="ARBA00022705"/>
    </source>
</evidence>
<evidence type="ECO:0000256" key="6">
    <source>
        <dbReference type="SAM" id="MobiDB-lite"/>
    </source>
</evidence>
<accession>A0AAV4HYI8</accession>
<evidence type="ECO:0000256" key="2">
    <source>
        <dbReference type="ARBA" id="ARBA00007299"/>
    </source>
</evidence>
<evidence type="ECO:0000313" key="10">
    <source>
        <dbReference type="Proteomes" id="UP000762676"/>
    </source>
</evidence>
<keyword evidence="5" id="KW-0539">Nucleus</keyword>
<dbReference type="InterPro" id="IPR043034">
    <property type="entry name" value="DNA_pol_alpha_B_N_sf"/>
</dbReference>
<feature type="domain" description="DNA polymerase alpha subunit B N-terminal" evidence="8">
    <location>
        <begin position="7"/>
        <end position="72"/>
    </location>
</feature>
<comment type="subcellular location">
    <subcellularLocation>
        <location evidence="1">Nucleus</location>
    </subcellularLocation>
</comment>
<evidence type="ECO:0000256" key="3">
    <source>
        <dbReference type="ARBA" id="ARBA00018596"/>
    </source>
</evidence>
<dbReference type="Pfam" id="PF04042">
    <property type="entry name" value="DNA_pol_E_B"/>
    <property type="match status" value="1"/>
</dbReference>
<comment type="caution">
    <text evidence="9">The sequence shown here is derived from an EMBL/GenBank/DDBJ whole genome shotgun (WGS) entry which is preliminary data.</text>
</comment>
<dbReference type="EMBL" id="BMAT01002262">
    <property type="protein sequence ID" value="GFS03284.1"/>
    <property type="molecule type" value="Genomic_DNA"/>
</dbReference>
<dbReference type="Gene3D" id="3.60.21.60">
    <property type="match status" value="2"/>
</dbReference>
<keyword evidence="4" id="KW-0235">DNA replication</keyword>
<sequence>MSNVSFEDISDEFDVFGEDVDDSQLQRLQEICQSYSIDANAVVNQWMAFSSSKKVELSLDSIEVFDREWLPKKLSISQKTPKTKGKSFLNKNTINSALEDQLDIIGSYATPEQKSQIAQNAKRQLTPENNNAKNKRFISANGSPALKTFSPTALSPAGVTPSAKFSSRSNSGETVLKFGNLNGQSWEGEGHGCDVVHFDPSSCLTSQMKYMFQKMMDKAGVLNEMIEELSQTLQNAHSIEEFGHLALPSQSQSLPKPDPPGEQENAKPLRMIVAVGPYAPSDGLDYSPLSDLIKVINRDKPDICVLMGPFVDTKNSTVNNGDLPDTFEELFNNQMEELGRATQRLGCKIVIVSSSRDAHSCYSVYPQPPYRISTHFSDGSKKSTNQLEMTKDLVFVSDPATLVVNGVVIGLTSTDILMHLTKSEISFGQQTSGLDRMGRLAQHILHQHNYYPLYPSSDDVNIDYDLWETAARLPVTPHILLLPSDLKAFAKDIEGCCCINPGRLTTGLVGGTFAQVVVDTLALRSSSSPAAACAVKIVKV</sequence>
<dbReference type="PANTHER" id="PTHR23061">
    <property type="entry name" value="DNA POLYMERASE 2 ALPHA 70 KDA SUBUNIT"/>
    <property type="match status" value="1"/>
</dbReference>
<evidence type="ECO:0000313" key="9">
    <source>
        <dbReference type="EMBL" id="GFS03284.1"/>
    </source>
</evidence>
<feature type="compositionally biased region" description="Polar residues" evidence="6">
    <location>
        <begin position="117"/>
        <end position="132"/>
    </location>
</feature>
<evidence type="ECO:0000259" key="7">
    <source>
        <dbReference type="Pfam" id="PF04042"/>
    </source>
</evidence>
<protein>
    <recommendedName>
        <fullName evidence="3">DNA polymerase alpha subunit B</fullName>
    </recommendedName>
</protein>
<reference evidence="9 10" key="1">
    <citation type="journal article" date="2021" name="Elife">
        <title>Chloroplast acquisition without the gene transfer in kleptoplastic sea slugs, Plakobranchus ocellatus.</title>
        <authorList>
            <person name="Maeda T."/>
            <person name="Takahashi S."/>
            <person name="Yoshida T."/>
            <person name="Shimamura S."/>
            <person name="Takaki Y."/>
            <person name="Nagai Y."/>
            <person name="Toyoda A."/>
            <person name="Suzuki Y."/>
            <person name="Arimoto A."/>
            <person name="Ishii H."/>
            <person name="Satoh N."/>
            <person name="Nishiyama T."/>
            <person name="Hasebe M."/>
            <person name="Maruyama T."/>
            <person name="Minagawa J."/>
            <person name="Obokata J."/>
            <person name="Shigenobu S."/>
        </authorList>
    </citation>
    <scope>NUCLEOTIDE SEQUENCE [LARGE SCALE GENOMIC DNA]</scope>
</reference>
<gene>
    <name evidence="9" type="ORF">ElyMa_001146000</name>
</gene>
<comment type="similarity">
    <text evidence="2">Belongs to the DNA polymerase alpha subunit B family.</text>
</comment>
<dbReference type="PANTHER" id="PTHR23061:SF12">
    <property type="entry name" value="DNA POLYMERASE ALPHA SUBUNIT B"/>
    <property type="match status" value="1"/>
</dbReference>
<evidence type="ECO:0000256" key="1">
    <source>
        <dbReference type="ARBA" id="ARBA00004123"/>
    </source>
</evidence>
<dbReference type="AlphaFoldDB" id="A0AAV4HYI8"/>
<feature type="region of interest" description="Disordered" evidence="6">
    <location>
        <begin position="149"/>
        <end position="171"/>
    </location>
</feature>
<evidence type="ECO:0000259" key="8">
    <source>
        <dbReference type="Pfam" id="PF08418"/>
    </source>
</evidence>
<dbReference type="GO" id="GO:0006270">
    <property type="term" value="P:DNA replication initiation"/>
    <property type="evidence" value="ECO:0007669"/>
    <property type="project" value="TreeGrafter"/>
</dbReference>